<reference evidence="3" key="2">
    <citation type="submission" date="2017-02" db="EMBL/GenBank/DDBJ databases">
        <title>Sunflower complete genome.</title>
        <authorList>
            <person name="Langlade N."/>
            <person name="Munos S."/>
        </authorList>
    </citation>
    <scope>NUCLEOTIDE SEQUENCE [LARGE SCALE GENOMIC DNA]</scope>
    <source>
        <tissue evidence="3">Leaves</tissue>
    </source>
</reference>
<keyword evidence="4" id="KW-1185">Reference proteome</keyword>
<dbReference type="AlphaFoldDB" id="A0A251VAZ0"/>
<proteinExistence type="predicted"/>
<accession>A0A251VAZ0</accession>
<dbReference type="InterPro" id="IPR036047">
    <property type="entry name" value="F-box-like_dom_sf"/>
</dbReference>
<protein>
    <submittedName>
        <fullName evidence="2">F-box domain-containing protein</fullName>
    </submittedName>
    <submittedName>
        <fullName evidence="3">Putative F-box domain, Leucine-rich repeat domain, L domain-like protein</fullName>
    </submittedName>
</protein>
<dbReference type="OrthoDB" id="812961at2759"/>
<dbReference type="Gene3D" id="1.20.1280.50">
    <property type="match status" value="1"/>
</dbReference>
<name>A0A251VAZ0_HELAN</name>
<dbReference type="Proteomes" id="UP000215914">
    <property type="component" value="Chromosome 3"/>
</dbReference>
<dbReference type="InterPro" id="IPR044809">
    <property type="entry name" value="AUF1-like"/>
</dbReference>
<evidence type="ECO:0000256" key="1">
    <source>
        <dbReference type="SAM" id="MobiDB-lite"/>
    </source>
</evidence>
<dbReference type="InParanoid" id="A0A251VAZ0"/>
<dbReference type="OMA" id="NTRENDQ"/>
<gene>
    <name evidence="3" type="ORF">HannXRQ_Chr03g0090251</name>
    <name evidence="2" type="ORF">HanXRQr2_Chr03g0133871</name>
</gene>
<dbReference type="PANTHER" id="PTHR31215">
    <property type="entry name" value="OS05G0510400 PROTEIN-RELATED"/>
    <property type="match status" value="1"/>
</dbReference>
<evidence type="ECO:0000313" key="2">
    <source>
        <dbReference type="EMBL" id="KAF5816395.1"/>
    </source>
</evidence>
<sequence length="341" mass="38997">MTSQPPPPPTQPQPPPSSTGEQPETDHINRLPDELLLLICTKINNAKSLCICNLISKRFSTVVRQTPSLFLTFPHRNPNNKDENLPKKLFNYLSQSFFRKPPPNNFDGALFQSAIDSLKGFQNVRDLRIELPSFQHDESIRNWHAEFGRGANVCVILFATSLRDLRHQSPSSNHQIQIQNPDHASLTNHLLQSRIASSNQCFREATWRQHVLRHVVENHRRTLETAEICDSEQKGKVVVNDKQQVNDLLDPEVKLPASGYGKLWHVQVLRLPESRCVLYGATVVAIRRTDESEEECEDVGVKHLMKKRCEVDEHGLLWEVLRHILENHAPARSLNINAARR</sequence>
<dbReference type="EMBL" id="MNCJ02000318">
    <property type="protein sequence ID" value="KAF5816395.1"/>
    <property type="molecule type" value="Genomic_DNA"/>
</dbReference>
<organism evidence="3 4">
    <name type="scientific">Helianthus annuus</name>
    <name type="common">Common sunflower</name>
    <dbReference type="NCBI Taxonomy" id="4232"/>
    <lineage>
        <taxon>Eukaryota</taxon>
        <taxon>Viridiplantae</taxon>
        <taxon>Streptophyta</taxon>
        <taxon>Embryophyta</taxon>
        <taxon>Tracheophyta</taxon>
        <taxon>Spermatophyta</taxon>
        <taxon>Magnoliopsida</taxon>
        <taxon>eudicotyledons</taxon>
        <taxon>Gunneridae</taxon>
        <taxon>Pentapetalae</taxon>
        <taxon>asterids</taxon>
        <taxon>campanulids</taxon>
        <taxon>Asterales</taxon>
        <taxon>Asteraceae</taxon>
        <taxon>Asteroideae</taxon>
        <taxon>Heliantheae alliance</taxon>
        <taxon>Heliantheae</taxon>
        <taxon>Helianthus</taxon>
    </lineage>
</organism>
<feature type="region of interest" description="Disordered" evidence="1">
    <location>
        <begin position="1"/>
        <end position="26"/>
    </location>
</feature>
<evidence type="ECO:0000313" key="4">
    <source>
        <dbReference type="Proteomes" id="UP000215914"/>
    </source>
</evidence>
<feature type="compositionally biased region" description="Pro residues" evidence="1">
    <location>
        <begin position="1"/>
        <end position="17"/>
    </location>
</feature>
<evidence type="ECO:0000313" key="3">
    <source>
        <dbReference type="EMBL" id="OTG32765.1"/>
    </source>
</evidence>
<reference evidence="2" key="3">
    <citation type="submission" date="2020-06" db="EMBL/GenBank/DDBJ databases">
        <title>Helianthus annuus Genome sequencing and assembly Release 2.</title>
        <authorList>
            <person name="Gouzy J."/>
            <person name="Langlade N."/>
            <person name="Munos S."/>
        </authorList>
    </citation>
    <scope>NUCLEOTIDE SEQUENCE</scope>
    <source>
        <tissue evidence="2">Leaves</tissue>
    </source>
</reference>
<dbReference type="Gramene" id="mRNA:HanXRQr2_Chr03g0133871">
    <property type="protein sequence ID" value="CDS:HanXRQr2_Chr03g0133871.1"/>
    <property type="gene ID" value="HanXRQr2_Chr03g0133871"/>
</dbReference>
<dbReference type="EMBL" id="CM007892">
    <property type="protein sequence ID" value="OTG32765.1"/>
    <property type="molecule type" value="Genomic_DNA"/>
</dbReference>
<reference evidence="2 4" key="1">
    <citation type="journal article" date="2017" name="Nature">
        <title>The sunflower genome provides insights into oil metabolism, flowering and Asterid evolution.</title>
        <authorList>
            <person name="Badouin H."/>
            <person name="Gouzy J."/>
            <person name="Grassa C.J."/>
            <person name="Murat F."/>
            <person name="Staton S.E."/>
            <person name="Cottret L."/>
            <person name="Lelandais-Briere C."/>
            <person name="Owens G.L."/>
            <person name="Carrere S."/>
            <person name="Mayjonade B."/>
            <person name="Legrand L."/>
            <person name="Gill N."/>
            <person name="Kane N.C."/>
            <person name="Bowers J.E."/>
            <person name="Hubner S."/>
            <person name="Bellec A."/>
            <person name="Berard A."/>
            <person name="Berges H."/>
            <person name="Blanchet N."/>
            <person name="Boniface M.C."/>
            <person name="Brunel D."/>
            <person name="Catrice O."/>
            <person name="Chaidir N."/>
            <person name="Claudel C."/>
            <person name="Donnadieu C."/>
            <person name="Faraut T."/>
            <person name="Fievet G."/>
            <person name="Helmstetter N."/>
            <person name="King M."/>
            <person name="Knapp S.J."/>
            <person name="Lai Z."/>
            <person name="Le Paslier M.C."/>
            <person name="Lippi Y."/>
            <person name="Lorenzon L."/>
            <person name="Mandel J.R."/>
            <person name="Marage G."/>
            <person name="Marchand G."/>
            <person name="Marquand E."/>
            <person name="Bret-Mestries E."/>
            <person name="Morien E."/>
            <person name="Nambeesan S."/>
            <person name="Nguyen T."/>
            <person name="Pegot-Espagnet P."/>
            <person name="Pouilly N."/>
            <person name="Raftis F."/>
            <person name="Sallet E."/>
            <person name="Schiex T."/>
            <person name="Thomas J."/>
            <person name="Vandecasteele C."/>
            <person name="Vares D."/>
            <person name="Vear F."/>
            <person name="Vautrin S."/>
            <person name="Crespi M."/>
            <person name="Mangin B."/>
            <person name="Burke J.M."/>
            <person name="Salse J."/>
            <person name="Munos S."/>
            <person name="Vincourt P."/>
            <person name="Rieseberg L.H."/>
            <person name="Langlade N.B."/>
        </authorList>
    </citation>
    <scope>NUCLEOTIDE SEQUENCE [LARGE SCALE GENOMIC DNA]</scope>
    <source>
        <strain evidence="4">cv. SF193</strain>
        <tissue evidence="2">Leaves</tissue>
    </source>
</reference>
<dbReference type="SUPFAM" id="SSF81383">
    <property type="entry name" value="F-box domain"/>
    <property type="match status" value="1"/>
</dbReference>